<dbReference type="SUPFAM" id="SSF51679">
    <property type="entry name" value="Bacterial luciferase-like"/>
    <property type="match status" value="1"/>
</dbReference>
<dbReference type="Proteomes" id="UP000733379">
    <property type="component" value="Unassembled WGS sequence"/>
</dbReference>
<keyword evidence="3" id="KW-0560">Oxidoreductase</keyword>
<organism evidence="6 7">
    <name type="scientific">Nocardia albiluteola</name>
    <dbReference type="NCBI Taxonomy" id="2842303"/>
    <lineage>
        <taxon>Bacteria</taxon>
        <taxon>Bacillati</taxon>
        <taxon>Actinomycetota</taxon>
        <taxon>Actinomycetes</taxon>
        <taxon>Mycobacteriales</taxon>
        <taxon>Nocardiaceae</taxon>
        <taxon>Nocardia</taxon>
    </lineage>
</organism>
<evidence type="ECO:0000256" key="3">
    <source>
        <dbReference type="ARBA" id="ARBA00023002"/>
    </source>
</evidence>
<sequence>MKLSLYIPTGTTQEFYGYTDPVAAFSTIRDLAVVADECGFDTIWAPDHFVPFGPPGAYVFEAWTTLAALARETERIKLGQLVTGNGYRNPTLLAKMASTLDVISGGRLKFGIGAGWYEDEYRAFGYDFPAAPERLRRLEEALQIITSMWTEQATTFDGSYFRAAGVVNQPAGVQQPRIPVMIAGGGEKVTLRLVAKYGDLCNVQEPPDEVARKYGILAKHCTDVGRDFATITKTSTSYCIIADTDEQARAAVPEWAPLVFPGSLADYGLIGTLDTIGERLAVYEQAGVDELIVGFADALDPDTLRSFASAFIRN</sequence>
<proteinExistence type="predicted"/>
<feature type="domain" description="Luciferase-like" evidence="5">
    <location>
        <begin position="11"/>
        <end position="252"/>
    </location>
</feature>
<keyword evidence="7" id="KW-1185">Reference proteome</keyword>
<name>A0ABS6B1E4_9NOCA</name>
<dbReference type="EMBL" id="JAHKNI010000006">
    <property type="protein sequence ID" value="MBU3063571.1"/>
    <property type="molecule type" value="Genomic_DNA"/>
</dbReference>
<evidence type="ECO:0000259" key="5">
    <source>
        <dbReference type="Pfam" id="PF00296"/>
    </source>
</evidence>
<dbReference type="InterPro" id="IPR019952">
    <property type="entry name" value="F420_OxRdatse_Rv1855c_pred"/>
</dbReference>
<keyword evidence="2" id="KW-0288">FMN</keyword>
<comment type="caution">
    <text evidence="6">The sequence shown here is derived from an EMBL/GenBank/DDBJ whole genome shotgun (WGS) entry which is preliminary data.</text>
</comment>
<dbReference type="InterPro" id="IPR011251">
    <property type="entry name" value="Luciferase-like_dom"/>
</dbReference>
<gene>
    <name evidence="6" type="ORF">KO481_18800</name>
</gene>
<keyword evidence="4" id="KW-0503">Monooxygenase</keyword>
<dbReference type="Gene3D" id="3.20.20.30">
    <property type="entry name" value="Luciferase-like domain"/>
    <property type="match status" value="1"/>
</dbReference>
<evidence type="ECO:0000313" key="7">
    <source>
        <dbReference type="Proteomes" id="UP000733379"/>
    </source>
</evidence>
<accession>A0ABS6B1E4</accession>
<dbReference type="PANTHER" id="PTHR42847:SF8">
    <property type="entry name" value="CONSERVED PROTEIN"/>
    <property type="match status" value="1"/>
</dbReference>
<dbReference type="PANTHER" id="PTHR42847">
    <property type="entry name" value="ALKANESULFONATE MONOOXYGENASE"/>
    <property type="match status" value="1"/>
</dbReference>
<dbReference type="InterPro" id="IPR036661">
    <property type="entry name" value="Luciferase-like_sf"/>
</dbReference>
<evidence type="ECO:0000256" key="4">
    <source>
        <dbReference type="ARBA" id="ARBA00023033"/>
    </source>
</evidence>
<keyword evidence="1" id="KW-0285">Flavoprotein</keyword>
<protein>
    <submittedName>
        <fullName evidence="6">LLM class F420-dependent oxidoreductase</fullName>
    </submittedName>
</protein>
<evidence type="ECO:0000256" key="1">
    <source>
        <dbReference type="ARBA" id="ARBA00022630"/>
    </source>
</evidence>
<dbReference type="NCBIfam" id="TIGR03560">
    <property type="entry name" value="F420_Rv1855c"/>
    <property type="match status" value="1"/>
</dbReference>
<dbReference type="RefSeq" id="WP_215918497.1">
    <property type="nucleotide sequence ID" value="NZ_JAHKNI010000006.1"/>
</dbReference>
<dbReference type="InterPro" id="IPR050172">
    <property type="entry name" value="SsuD_RutA_monooxygenase"/>
</dbReference>
<evidence type="ECO:0000313" key="6">
    <source>
        <dbReference type="EMBL" id="MBU3063571.1"/>
    </source>
</evidence>
<evidence type="ECO:0000256" key="2">
    <source>
        <dbReference type="ARBA" id="ARBA00022643"/>
    </source>
</evidence>
<dbReference type="Pfam" id="PF00296">
    <property type="entry name" value="Bac_luciferase"/>
    <property type="match status" value="1"/>
</dbReference>
<reference evidence="6 7" key="1">
    <citation type="submission" date="2021-06" db="EMBL/GenBank/DDBJ databases">
        <title>Actinomycetes sequencing.</title>
        <authorList>
            <person name="Shan Q."/>
        </authorList>
    </citation>
    <scope>NUCLEOTIDE SEQUENCE [LARGE SCALE GENOMIC DNA]</scope>
    <source>
        <strain evidence="6 7">NEAU-G5</strain>
    </source>
</reference>